<evidence type="ECO:0000256" key="5">
    <source>
        <dbReference type="ARBA" id="ARBA00023136"/>
    </source>
</evidence>
<keyword evidence="3" id="KW-0812">Transmembrane</keyword>
<dbReference type="PANTHER" id="PTHR23511:SF37">
    <property type="entry name" value="MAJOR FACILITATOR SUPERFAMILY (MFS) PROFILE DOMAIN-CONTAINING PROTEIN-RELATED"/>
    <property type="match status" value="1"/>
</dbReference>
<dbReference type="VEuPathDB" id="VectorBase:PPAI009240"/>
<comment type="subcellular location">
    <subcellularLocation>
        <location evidence="1">Membrane</location>
        <topology evidence="1">Multi-pass membrane protein</topology>
    </subcellularLocation>
</comment>
<keyword evidence="5" id="KW-0472">Membrane</keyword>
<dbReference type="InterPro" id="IPR036259">
    <property type="entry name" value="MFS_trans_sf"/>
</dbReference>
<dbReference type="VEuPathDB" id="VectorBase:PPAPM1_004565"/>
<sequence>MGNSVCENDGPNQDHRGESNGAKRVQDPESVIAPVEIKRDRPIAFEDALTKATFGKFNCFLIFVCGMNLAAVLLETLGISFVIPVAQCDLELTNRDKGVLSAIAFVGIIISSHLWGFLADTMGRRAVIMPSLFAAFISTIFSTLTNNFWVFAVLRFLSGFL</sequence>
<dbReference type="EnsemblMetazoa" id="PPAI009240-RA">
    <property type="protein sequence ID" value="PPAI009240-PA"/>
    <property type="gene ID" value="PPAI009240"/>
</dbReference>
<keyword evidence="8" id="KW-1185">Reference proteome</keyword>
<feature type="domain" description="Major facilitator superfamily (MFS) profile" evidence="6">
    <location>
        <begin position="61"/>
        <end position="161"/>
    </location>
</feature>
<reference evidence="7" key="1">
    <citation type="submission" date="2022-08" db="UniProtKB">
        <authorList>
            <consortium name="EnsemblMetazoa"/>
        </authorList>
    </citation>
    <scope>IDENTIFICATION</scope>
    <source>
        <strain evidence="7">Israel</strain>
    </source>
</reference>
<dbReference type="GO" id="GO:0016020">
    <property type="term" value="C:membrane"/>
    <property type="evidence" value="ECO:0007669"/>
    <property type="project" value="UniProtKB-SubCell"/>
</dbReference>
<evidence type="ECO:0000313" key="7">
    <source>
        <dbReference type="EnsemblMetazoa" id="PPAI009240-PA"/>
    </source>
</evidence>
<dbReference type="EMBL" id="AJVK01071786">
    <property type="status" value="NOT_ANNOTATED_CDS"/>
    <property type="molecule type" value="Genomic_DNA"/>
</dbReference>
<evidence type="ECO:0000313" key="8">
    <source>
        <dbReference type="Proteomes" id="UP000092462"/>
    </source>
</evidence>
<evidence type="ECO:0000256" key="4">
    <source>
        <dbReference type="ARBA" id="ARBA00022989"/>
    </source>
</evidence>
<organism evidence="7 8">
    <name type="scientific">Phlebotomus papatasi</name>
    <name type="common">Sandfly</name>
    <dbReference type="NCBI Taxonomy" id="29031"/>
    <lineage>
        <taxon>Eukaryota</taxon>
        <taxon>Metazoa</taxon>
        <taxon>Ecdysozoa</taxon>
        <taxon>Arthropoda</taxon>
        <taxon>Hexapoda</taxon>
        <taxon>Insecta</taxon>
        <taxon>Pterygota</taxon>
        <taxon>Neoptera</taxon>
        <taxon>Endopterygota</taxon>
        <taxon>Diptera</taxon>
        <taxon>Nematocera</taxon>
        <taxon>Psychodoidea</taxon>
        <taxon>Psychodidae</taxon>
        <taxon>Phlebotomus</taxon>
        <taxon>Phlebotomus</taxon>
    </lineage>
</organism>
<keyword evidence="2" id="KW-0813">Transport</keyword>
<dbReference type="InterPro" id="IPR011701">
    <property type="entry name" value="MFS"/>
</dbReference>
<dbReference type="Pfam" id="PF07690">
    <property type="entry name" value="MFS_1"/>
    <property type="match status" value="1"/>
</dbReference>
<dbReference type="SUPFAM" id="SSF103473">
    <property type="entry name" value="MFS general substrate transporter"/>
    <property type="match status" value="1"/>
</dbReference>
<dbReference type="GO" id="GO:0022857">
    <property type="term" value="F:transmembrane transporter activity"/>
    <property type="evidence" value="ECO:0007669"/>
    <property type="project" value="InterPro"/>
</dbReference>
<keyword evidence="4" id="KW-1133">Transmembrane helix</keyword>
<dbReference type="InterPro" id="IPR020846">
    <property type="entry name" value="MFS_dom"/>
</dbReference>
<dbReference type="PROSITE" id="PS50850">
    <property type="entry name" value="MFS"/>
    <property type="match status" value="1"/>
</dbReference>
<accession>A0A1B0DLK0</accession>
<evidence type="ECO:0000256" key="3">
    <source>
        <dbReference type="ARBA" id="ARBA00022692"/>
    </source>
</evidence>
<dbReference type="Proteomes" id="UP000092462">
    <property type="component" value="Unassembled WGS sequence"/>
</dbReference>
<name>A0A1B0DLK0_PHLPP</name>
<evidence type="ECO:0000256" key="1">
    <source>
        <dbReference type="ARBA" id="ARBA00004141"/>
    </source>
</evidence>
<evidence type="ECO:0000259" key="6">
    <source>
        <dbReference type="PROSITE" id="PS50850"/>
    </source>
</evidence>
<evidence type="ECO:0000256" key="2">
    <source>
        <dbReference type="ARBA" id="ARBA00022448"/>
    </source>
</evidence>
<proteinExistence type="predicted"/>
<dbReference type="AlphaFoldDB" id="A0A1B0DLK0"/>
<protein>
    <recommendedName>
        <fullName evidence="6">Major facilitator superfamily (MFS) profile domain-containing protein</fullName>
    </recommendedName>
</protein>
<dbReference type="PANTHER" id="PTHR23511">
    <property type="entry name" value="SYNAPTIC VESICLE GLYCOPROTEIN 2"/>
    <property type="match status" value="1"/>
</dbReference>
<dbReference type="Gene3D" id="1.20.1250.20">
    <property type="entry name" value="MFS general substrate transporter like domains"/>
    <property type="match status" value="1"/>
</dbReference>